<reference evidence="1 2" key="1">
    <citation type="submission" date="2018-07" db="EMBL/GenBank/DDBJ databases">
        <title>Freshwater and sediment microbial communities from various areas in North America, analyzing microbe dynamics in response to fracking.</title>
        <authorList>
            <person name="Lamendella R."/>
        </authorList>
    </citation>
    <scope>NUCLEOTIDE SEQUENCE [LARGE SCALE GENOMIC DNA]</scope>
    <source>
        <strain evidence="1 2">160A</strain>
    </source>
</reference>
<comment type="caution">
    <text evidence="1">The sequence shown here is derived from an EMBL/GenBank/DDBJ whole genome shotgun (WGS) entry which is preliminary data.</text>
</comment>
<organism evidence="1 2">
    <name type="scientific">Marinilabilia salmonicolor</name>
    <dbReference type="NCBI Taxonomy" id="989"/>
    <lineage>
        <taxon>Bacteria</taxon>
        <taxon>Pseudomonadati</taxon>
        <taxon>Bacteroidota</taxon>
        <taxon>Bacteroidia</taxon>
        <taxon>Marinilabiliales</taxon>
        <taxon>Marinilabiliaceae</taxon>
        <taxon>Marinilabilia</taxon>
    </lineage>
</organism>
<dbReference type="AlphaFoldDB" id="A0A2T0XSV5"/>
<accession>A0A2T0XSV5</accession>
<proteinExistence type="predicted"/>
<dbReference type="RefSeq" id="WP_106151333.1">
    <property type="nucleotide sequence ID" value="NZ_PVTS01000001.1"/>
</dbReference>
<gene>
    <name evidence="1" type="ORF">DFO77_101228</name>
</gene>
<keyword evidence="2" id="KW-1185">Reference proteome</keyword>
<dbReference type="Proteomes" id="UP000252733">
    <property type="component" value="Unassembled WGS sequence"/>
</dbReference>
<dbReference type="EMBL" id="QPIZ01000001">
    <property type="protein sequence ID" value="RCW39458.1"/>
    <property type="molecule type" value="Genomic_DNA"/>
</dbReference>
<sequence length="61" mass="6930">MGVYTIGETLPEREKSGRPAVRLIAGFFVLYQIDVVREVFQRIKKNETESGILFDSLLDLA</sequence>
<name>A0A2T0XSV5_9BACT</name>
<evidence type="ECO:0000313" key="1">
    <source>
        <dbReference type="EMBL" id="RCW39458.1"/>
    </source>
</evidence>
<evidence type="ECO:0000313" key="2">
    <source>
        <dbReference type="Proteomes" id="UP000252733"/>
    </source>
</evidence>
<protein>
    <submittedName>
        <fullName evidence="1">Uncharacterized protein</fullName>
    </submittedName>
</protein>